<dbReference type="PANTHER" id="PTHR30146:SF153">
    <property type="entry name" value="LACTOSE OPERON REPRESSOR"/>
    <property type="match status" value="1"/>
</dbReference>
<gene>
    <name evidence="5" type="ORF">FHR19_001755</name>
</gene>
<dbReference type="InterPro" id="IPR028082">
    <property type="entry name" value="Peripla_BP_I"/>
</dbReference>
<proteinExistence type="predicted"/>
<evidence type="ECO:0000256" key="3">
    <source>
        <dbReference type="ARBA" id="ARBA00023163"/>
    </source>
</evidence>
<dbReference type="PROSITE" id="PS00356">
    <property type="entry name" value="HTH_LACI_1"/>
    <property type="match status" value="1"/>
</dbReference>
<dbReference type="GO" id="GO:0003700">
    <property type="term" value="F:DNA-binding transcription factor activity"/>
    <property type="evidence" value="ECO:0007669"/>
    <property type="project" value="TreeGrafter"/>
</dbReference>
<sequence>MSQPPTIHDVAARAGVSIRTVSRVLNRSTKVNSETRARIDAAIAALGFSPSLRARALATGRSFLIGLVHDDPNALVLDAVQRGIVAAASARGYEMVVHPAGGDAAVEDIAAFARRTRVDGLIVLPPVCEAAGLAESLSIPTIAFAAARIAGYATMLVSDEREAAGEVARHLLSLGHRRIGFVSGPPGLLSASERRAGFAEALAAAGAPLDPALVVVGDYRFAGGVAAGEALLAGNDRPTAIFASNDVMAAGVLKVAARMNIAVPADLSVAGFDGSALATMLTPALTTVARPLGDMAARAAERLIDAIEGEAADGDLAATLTLQIAESTGPA</sequence>
<dbReference type="Pfam" id="PF00356">
    <property type="entry name" value="LacI"/>
    <property type="match status" value="1"/>
</dbReference>
<dbReference type="Pfam" id="PF13377">
    <property type="entry name" value="Peripla_BP_3"/>
    <property type="match status" value="1"/>
</dbReference>
<dbReference type="SMART" id="SM00354">
    <property type="entry name" value="HTH_LACI"/>
    <property type="match status" value="1"/>
</dbReference>
<name>A0A7W9AQ06_9SPHN</name>
<protein>
    <submittedName>
        <fullName evidence="5">LacI family transcriptional regulator</fullName>
    </submittedName>
</protein>
<keyword evidence="2" id="KW-0238">DNA-binding</keyword>
<dbReference type="Proteomes" id="UP000557739">
    <property type="component" value="Unassembled WGS sequence"/>
</dbReference>
<dbReference type="InterPro" id="IPR010982">
    <property type="entry name" value="Lambda_DNA-bd_dom_sf"/>
</dbReference>
<accession>A0A7W9AQ06</accession>
<dbReference type="RefSeq" id="WP_184027035.1">
    <property type="nucleotide sequence ID" value="NZ_JACIJJ010000002.1"/>
</dbReference>
<keyword evidence="3" id="KW-0804">Transcription</keyword>
<dbReference type="Gene3D" id="1.10.260.40">
    <property type="entry name" value="lambda repressor-like DNA-binding domains"/>
    <property type="match status" value="1"/>
</dbReference>
<dbReference type="PROSITE" id="PS50932">
    <property type="entry name" value="HTH_LACI_2"/>
    <property type="match status" value="1"/>
</dbReference>
<dbReference type="CDD" id="cd01392">
    <property type="entry name" value="HTH_LacI"/>
    <property type="match status" value="1"/>
</dbReference>
<dbReference type="CDD" id="cd01545">
    <property type="entry name" value="PBP1_SalR"/>
    <property type="match status" value="1"/>
</dbReference>
<dbReference type="EMBL" id="JACIJJ010000002">
    <property type="protein sequence ID" value="MBB5698410.1"/>
    <property type="molecule type" value="Genomic_DNA"/>
</dbReference>
<keyword evidence="1" id="KW-0805">Transcription regulation</keyword>
<dbReference type="Gene3D" id="3.40.50.2300">
    <property type="match status" value="2"/>
</dbReference>
<dbReference type="PANTHER" id="PTHR30146">
    <property type="entry name" value="LACI-RELATED TRANSCRIPTIONAL REPRESSOR"/>
    <property type="match status" value="1"/>
</dbReference>
<dbReference type="GO" id="GO:0000976">
    <property type="term" value="F:transcription cis-regulatory region binding"/>
    <property type="evidence" value="ECO:0007669"/>
    <property type="project" value="TreeGrafter"/>
</dbReference>
<dbReference type="SUPFAM" id="SSF53822">
    <property type="entry name" value="Periplasmic binding protein-like I"/>
    <property type="match status" value="1"/>
</dbReference>
<dbReference type="InterPro" id="IPR046335">
    <property type="entry name" value="LacI/GalR-like_sensor"/>
</dbReference>
<evidence type="ECO:0000259" key="4">
    <source>
        <dbReference type="PROSITE" id="PS50932"/>
    </source>
</evidence>
<dbReference type="AlphaFoldDB" id="A0A7W9AQ06"/>
<dbReference type="SUPFAM" id="SSF47413">
    <property type="entry name" value="lambda repressor-like DNA-binding domains"/>
    <property type="match status" value="1"/>
</dbReference>
<comment type="caution">
    <text evidence="5">The sequence shown here is derived from an EMBL/GenBank/DDBJ whole genome shotgun (WGS) entry which is preliminary data.</text>
</comment>
<evidence type="ECO:0000313" key="5">
    <source>
        <dbReference type="EMBL" id="MBB5698410.1"/>
    </source>
</evidence>
<organism evidence="5 6">
    <name type="scientific">Sphingomonas yantingensis</name>
    <dbReference type="NCBI Taxonomy" id="1241761"/>
    <lineage>
        <taxon>Bacteria</taxon>
        <taxon>Pseudomonadati</taxon>
        <taxon>Pseudomonadota</taxon>
        <taxon>Alphaproteobacteria</taxon>
        <taxon>Sphingomonadales</taxon>
        <taxon>Sphingomonadaceae</taxon>
        <taxon>Sphingomonas</taxon>
    </lineage>
</organism>
<evidence type="ECO:0000256" key="1">
    <source>
        <dbReference type="ARBA" id="ARBA00023015"/>
    </source>
</evidence>
<keyword evidence="6" id="KW-1185">Reference proteome</keyword>
<reference evidence="5 6" key="1">
    <citation type="submission" date="2020-08" db="EMBL/GenBank/DDBJ databases">
        <title>Genomic Encyclopedia of Type Strains, Phase IV (KMG-IV): sequencing the most valuable type-strain genomes for metagenomic binning, comparative biology and taxonomic classification.</title>
        <authorList>
            <person name="Goeker M."/>
        </authorList>
    </citation>
    <scope>NUCLEOTIDE SEQUENCE [LARGE SCALE GENOMIC DNA]</scope>
    <source>
        <strain evidence="5 6">DSM 27244</strain>
    </source>
</reference>
<dbReference type="PRINTS" id="PR00036">
    <property type="entry name" value="HTHLACI"/>
</dbReference>
<evidence type="ECO:0000313" key="6">
    <source>
        <dbReference type="Proteomes" id="UP000557739"/>
    </source>
</evidence>
<dbReference type="InterPro" id="IPR000843">
    <property type="entry name" value="HTH_LacI"/>
</dbReference>
<evidence type="ECO:0000256" key="2">
    <source>
        <dbReference type="ARBA" id="ARBA00023125"/>
    </source>
</evidence>
<feature type="domain" description="HTH lacI-type" evidence="4">
    <location>
        <begin position="5"/>
        <end position="59"/>
    </location>
</feature>